<dbReference type="PANTHER" id="PTHR40469">
    <property type="entry name" value="SECRETED GLYCOSYL HYDROLASE"/>
    <property type="match status" value="1"/>
</dbReference>
<evidence type="ECO:0000256" key="1">
    <source>
        <dbReference type="SAM" id="MobiDB-lite"/>
    </source>
</evidence>
<organism evidence="4 5">
    <name type="scientific">Solirubrobacter deserti</name>
    <dbReference type="NCBI Taxonomy" id="2282478"/>
    <lineage>
        <taxon>Bacteria</taxon>
        <taxon>Bacillati</taxon>
        <taxon>Actinomycetota</taxon>
        <taxon>Thermoleophilia</taxon>
        <taxon>Solirubrobacterales</taxon>
        <taxon>Solirubrobacteraceae</taxon>
        <taxon>Solirubrobacter</taxon>
    </lineage>
</organism>
<dbReference type="RefSeq" id="WP_202953083.1">
    <property type="nucleotide sequence ID" value="NZ_JAPCID010000002.1"/>
</dbReference>
<dbReference type="SUPFAM" id="SSF52317">
    <property type="entry name" value="Class I glutamine amidotransferase-like"/>
    <property type="match status" value="1"/>
</dbReference>
<evidence type="ECO:0000313" key="4">
    <source>
        <dbReference type="EMBL" id="MDA0136151.1"/>
    </source>
</evidence>
<dbReference type="InterPro" id="IPR029062">
    <property type="entry name" value="Class_I_gatase-like"/>
</dbReference>
<dbReference type="EMBL" id="JAPCID010000002">
    <property type="protein sequence ID" value="MDA0136151.1"/>
    <property type="molecule type" value="Genomic_DNA"/>
</dbReference>
<evidence type="ECO:0000313" key="5">
    <source>
        <dbReference type="Proteomes" id="UP001147700"/>
    </source>
</evidence>
<dbReference type="PANTHER" id="PTHR40469:SF2">
    <property type="entry name" value="GALACTOSE-BINDING DOMAIN-LIKE SUPERFAMILY PROTEIN"/>
    <property type="match status" value="1"/>
</dbReference>
<accession>A0ABT4RC94</accession>
<keyword evidence="2" id="KW-0732">Signal</keyword>
<name>A0ABT4RC94_9ACTN</name>
<feature type="domain" description="ThuA-like" evidence="3">
    <location>
        <begin position="657"/>
        <end position="912"/>
    </location>
</feature>
<evidence type="ECO:0000259" key="3">
    <source>
        <dbReference type="Pfam" id="PF06283"/>
    </source>
</evidence>
<keyword evidence="5" id="KW-1185">Reference proteome</keyword>
<proteinExistence type="predicted"/>
<dbReference type="InterPro" id="IPR029010">
    <property type="entry name" value="ThuA-like"/>
</dbReference>
<feature type="region of interest" description="Disordered" evidence="1">
    <location>
        <begin position="303"/>
        <end position="326"/>
    </location>
</feature>
<reference evidence="4" key="1">
    <citation type="submission" date="2022-10" db="EMBL/GenBank/DDBJ databases">
        <title>The WGS of Solirubrobacter sp. CPCC 204708.</title>
        <authorList>
            <person name="Jiang Z."/>
        </authorList>
    </citation>
    <scope>NUCLEOTIDE SEQUENCE</scope>
    <source>
        <strain evidence="4">CPCC 204708</strain>
    </source>
</reference>
<dbReference type="Proteomes" id="UP001147700">
    <property type="component" value="Unassembled WGS sequence"/>
</dbReference>
<comment type="caution">
    <text evidence="4">The sequence shown here is derived from an EMBL/GenBank/DDBJ whole genome shotgun (WGS) entry which is preliminary data.</text>
</comment>
<dbReference type="Pfam" id="PF06283">
    <property type="entry name" value="ThuA"/>
    <property type="match status" value="1"/>
</dbReference>
<gene>
    <name evidence="4" type="ORF">OJ962_01480</name>
</gene>
<feature type="signal peptide" evidence="2">
    <location>
        <begin position="1"/>
        <end position="24"/>
    </location>
</feature>
<dbReference type="Gene3D" id="3.40.50.880">
    <property type="match status" value="1"/>
</dbReference>
<protein>
    <submittedName>
        <fullName evidence="4">ThuA domain-containing protein</fullName>
    </submittedName>
</protein>
<feature type="chain" id="PRO_5045564027" evidence="2">
    <location>
        <begin position="25"/>
        <end position="1140"/>
    </location>
</feature>
<evidence type="ECO:0000256" key="2">
    <source>
        <dbReference type="SAM" id="SignalP"/>
    </source>
</evidence>
<sequence>MYRRAATAAAVGAALVALPTAAHAQDTTPPVMAPATFATPASGNGNWRLTAPQTLNLSATDDVAVTKFQYSLDGGATYVDVPATAGAASLTLSQEGNTPLRYRAVDEAGNVSRATVNTTLNQAAAAGASAVRLQSTAGLAPGDRLQLNTGATQETATIATIVAPAPPAPQPNVTLTAPLANAHPATTAVAGTAFAHTIALQIDTKAPVATWGTQASTLAAPAAAGATGIRIASVSGRTAGETLQVDQGGNAETVKVASVDPTAAAPAPNVVLTSALTKAHISGANVYVPQVVDGKILQSQTLTPLRSDPRLRDSSDTVASGAGGAAPRRMTLDGEFMVPKTVNLNRLTVGKHTQTVSLQDAAGQTAKYVNTFVVTTSFADLATVIDQHADNALRTTLNGAQAVGATGLRLTAPVGGFRAGQQLVVGTGDGAETVTIAKALTPPPTLNTTLSAAATAGATQIRLASYTTETLTGPNPPSNNGPIIGQPIVLDTGANQEVVYVKRHLSPLPPAPAPNVELSAPLAKDHAAGTATSLNNVTLTTPLTKAHATGTTVANPQPLISAAKATELRALLADAKAKADAGQTAAAITALQAFNAAAAASRPLQSAGEALIAQLNGTPVDTTGTGITVEAAEDGVQAIRVFNNPSPFVNNPMATYKILVNGRAGGFRHQSIVDFHWMFQQLGFEHGFNVDIWDPNINGSPGRQAPAGVSLPTSPFLDYEQLKQYKTIIFNSTVGLNATSTVNAVEFANLQRFVREGGGVIAIHGGTDAMQNVPWYMDLVGAGFTNHGSNQGGILIDTESGGHVELINADPAHSTMQAVPRRFFSIEELYNTNRDPAALGIAHPLMYENEDTLVGQLGYGPGNGLHNTDKHVMTWCRNFDGGRSFTTTLGHNWQYATETWFRDMMLNAVQWTAGQEYSNCVTFNEVRDLLAKARADGNVTAAGNTALSAALEEADTAYRADDFAGAATHARTFVAEAKRAVHAGADNGAALLALQTKGAELVGWMSGNEAQPAAPVLQTDATGTVGGTVPATLALSLAGAATFQPFVPGVEQEYTTSVGAKVISSAGEATLSVSDPGHMTNGAFALAEPLRVSFSKSSWTAPTANENVDITFKQLIKRTDPLRTGSYRKTLTFTLSTTTP</sequence>